<feature type="repeat" description="PPR" evidence="3">
    <location>
        <begin position="170"/>
        <end position="204"/>
    </location>
</feature>
<dbReference type="RefSeq" id="XP_060668636.1">
    <property type="nucleotide sequence ID" value="XM_060812653.1"/>
</dbReference>
<evidence type="ECO:0000313" key="8">
    <source>
        <dbReference type="RefSeq" id="XP_060668636.1"/>
    </source>
</evidence>
<protein>
    <submittedName>
        <fullName evidence="5 6">Pentatricopeptide repeat-containing protein At4g21705, mitochondrial isoform X1</fullName>
    </submittedName>
</protein>
<reference evidence="5 6" key="1">
    <citation type="submission" date="2025-05" db="UniProtKB">
        <authorList>
            <consortium name="RefSeq"/>
        </authorList>
    </citation>
    <scope>IDENTIFICATION</scope>
    <source>
        <tissue evidence="5 6">Seedling</tissue>
    </source>
</reference>
<dbReference type="NCBIfam" id="TIGR00756">
    <property type="entry name" value="PPR"/>
    <property type="match status" value="2"/>
</dbReference>
<evidence type="ECO:0000313" key="4">
    <source>
        <dbReference type="Proteomes" id="UP001652623"/>
    </source>
</evidence>
<sequence length="497" mass="56777">MASAIFTILKRNRNLTENAFLLRSYTSGTQASTRKNLYSRISPLGDPSLSVVPVLDQWVQQGMKAKYIELSHIIRDLRRRRRYKHALEVSERMRSKELYVLSPADRAVQLDLIGRVHGLDAAESYFENLSDQEKNEKTYGALLNCYVREGLIDKSLSLMQKMIELGFASSSLSYNDIMCLYTHTGLLEKIPDVLLEMKKNGVSPDNFSYRICINSYGLRSDLNSMEKILDEMESQSFISMDWTTYAMVANFYIKAGAREKSLIYLKKCEQKLDKDALGYNHLISLYASAGDKDEMMRLWALQKTMCKKLINRDYITMLGSLVKLGKLEETEELLKEWESSCQFYDFRVPNVLLIGYSLKGLIEKAEAFLEEIIRKGKTPSPNSWAIIAAGYLDKQNMEKTVECMKKALSVRGENKGWRPKPTVVSSVLSWLGDNENIEDVEAFVSSLKTVIPVDREMYHALIKAYIKVGKEVDCLLQSMKTDKIDADEETAKILSSR</sequence>
<proteinExistence type="inferred from homology"/>
<comment type="similarity">
    <text evidence="1">Belongs to the PPR family. P subfamily.</text>
</comment>
<dbReference type="Gene3D" id="1.25.40.10">
    <property type="entry name" value="Tetratricopeptide repeat domain"/>
    <property type="match status" value="4"/>
</dbReference>
<gene>
    <name evidence="5 6 7 8" type="primary">LOC107403700</name>
</gene>
<dbReference type="RefSeq" id="XP_060668635.1">
    <property type="nucleotide sequence ID" value="XM_060812652.1"/>
</dbReference>
<name>A0ABM3ZVX6_ZIZJJ</name>
<evidence type="ECO:0000313" key="7">
    <source>
        <dbReference type="RefSeq" id="XP_060668635.1"/>
    </source>
</evidence>
<dbReference type="RefSeq" id="XP_048321193.2">
    <property type="nucleotide sequence ID" value="XM_048465236.2"/>
</dbReference>
<dbReference type="PANTHER" id="PTHR45717">
    <property type="entry name" value="OS12G0527900 PROTEIN"/>
    <property type="match status" value="1"/>
</dbReference>
<dbReference type="PROSITE" id="PS51375">
    <property type="entry name" value="PPR"/>
    <property type="match status" value="3"/>
</dbReference>
<accession>A0ABM3ZVX6</accession>
<dbReference type="InterPro" id="IPR011990">
    <property type="entry name" value="TPR-like_helical_dom_sf"/>
</dbReference>
<dbReference type="Proteomes" id="UP001652623">
    <property type="component" value="Chromosome 11"/>
</dbReference>
<dbReference type="InterPro" id="IPR002885">
    <property type="entry name" value="PPR_rpt"/>
</dbReference>
<organism evidence="4 8">
    <name type="scientific">Ziziphus jujuba</name>
    <name type="common">Chinese jujube</name>
    <name type="synonym">Ziziphus sativa</name>
    <dbReference type="NCBI Taxonomy" id="326968"/>
    <lineage>
        <taxon>Eukaryota</taxon>
        <taxon>Viridiplantae</taxon>
        <taxon>Streptophyta</taxon>
        <taxon>Embryophyta</taxon>
        <taxon>Tracheophyta</taxon>
        <taxon>Spermatophyta</taxon>
        <taxon>Magnoliopsida</taxon>
        <taxon>eudicotyledons</taxon>
        <taxon>Gunneridae</taxon>
        <taxon>Pentapetalae</taxon>
        <taxon>rosids</taxon>
        <taxon>fabids</taxon>
        <taxon>Rosales</taxon>
        <taxon>Rhamnaceae</taxon>
        <taxon>Paliureae</taxon>
        <taxon>Ziziphus</taxon>
    </lineage>
</organism>
<dbReference type="GeneID" id="107403700"/>
<feature type="repeat" description="PPR" evidence="3">
    <location>
        <begin position="345"/>
        <end position="379"/>
    </location>
</feature>
<keyword evidence="2" id="KW-0677">Repeat</keyword>
<dbReference type="SUPFAM" id="SSF48452">
    <property type="entry name" value="TPR-like"/>
    <property type="match status" value="1"/>
</dbReference>
<evidence type="ECO:0000256" key="3">
    <source>
        <dbReference type="PROSITE-ProRule" id="PRU00708"/>
    </source>
</evidence>
<feature type="repeat" description="PPR" evidence="3">
    <location>
        <begin position="135"/>
        <end position="169"/>
    </location>
</feature>
<evidence type="ECO:0000313" key="6">
    <source>
        <dbReference type="RefSeq" id="XP_060668634.1"/>
    </source>
</evidence>
<evidence type="ECO:0000256" key="2">
    <source>
        <dbReference type="ARBA" id="ARBA00022737"/>
    </source>
</evidence>
<dbReference type="RefSeq" id="XP_060668634.1">
    <property type="nucleotide sequence ID" value="XM_060812651.1"/>
</dbReference>
<dbReference type="PANTHER" id="PTHR45717:SF7">
    <property type="entry name" value="PENTACOTRIPEPTIDE-REPEAT REGION OF PRORP DOMAIN-CONTAINING PROTEIN"/>
    <property type="match status" value="1"/>
</dbReference>
<dbReference type="Pfam" id="PF01535">
    <property type="entry name" value="PPR"/>
    <property type="match status" value="4"/>
</dbReference>
<evidence type="ECO:0000256" key="1">
    <source>
        <dbReference type="ARBA" id="ARBA00007626"/>
    </source>
</evidence>
<keyword evidence="4" id="KW-1185">Reference proteome</keyword>
<dbReference type="Pfam" id="PF13041">
    <property type="entry name" value="PPR_2"/>
    <property type="match status" value="1"/>
</dbReference>
<evidence type="ECO:0000313" key="5">
    <source>
        <dbReference type="RefSeq" id="XP_048321193.2"/>
    </source>
</evidence>